<dbReference type="AlphaFoldDB" id="A0AA45LAX7"/>
<dbReference type="Proteomes" id="UP000677152">
    <property type="component" value="Chromosome"/>
</dbReference>
<sequence>MYITLRLRSVVRLSLGSAAAGAVLVTALFVATGVGTAPQGPPAVSVAPAVQPVRP</sequence>
<proteinExistence type="predicted"/>
<organism evidence="1 2">
    <name type="scientific">Actinosynnema pretiosum subsp. pretiosum</name>
    <dbReference type="NCBI Taxonomy" id="103721"/>
    <lineage>
        <taxon>Bacteria</taxon>
        <taxon>Bacillati</taxon>
        <taxon>Actinomycetota</taxon>
        <taxon>Actinomycetes</taxon>
        <taxon>Pseudonocardiales</taxon>
        <taxon>Pseudonocardiaceae</taxon>
        <taxon>Actinosynnema</taxon>
    </lineage>
</organism>
<reference evidence="1" key="1">
    <citation type="submission" date="2021-04" db="EMBL/GenBank/DDBJ databases">
        <title>Genomic sequence of Actinosynnema pretiosum subsp. pretiosum ATCC 31280 (C-14919).</title>
        <authorList>
            <person name="Bai L."/>
            <person name="Wang X."/>
            <person name="Xiao Y."/>
        </authorList>
    </citation>
    <scope>NUCLEOTIDE SEQUENCE</scope>
    <source>
        <strain evidence="1">ATCC 31280</strain>
    </source>
</reference>
<protein>
    <submittedName>
        <fullName evidence="1">Uncharacterized protein</fullName>
    </submittedName>
</protein>
<evidence type="ECO:0000313" key="1">
    <source>
        <dbReference type="EMBL" id="QUF05968.1"/>
    </source>
</evidence>
<gene>
    <name evidence="1" type="ORF">KCV87_07855</name>
</gene>
<dbReference type="EMBL" id="CP073249">
    <property type="protein sequence ID" value="QUF05968.1"/>
    <property type="molecule type" value="Genomic_DNA"/>
</dbReference>
<evidence type="ECO:0000313" key="2">
    <source>
        <dbReference type="Proteomes" id="UP000677152"/>
    </source>
</evidence>
<accession>A0AA45LAX7</accession>
<name>A0AA45LAX7_9PSEU</name>